<dbReference type="Gene3D" id="3.30.1610.20">
    <property type="entry name" value="Hen1, N-terminal domain"/>
    <property type="match status" value="1"/>
</dbReference>
<dbReference type="EMBL" id="JAAGXA010000009">
    <property type="protein sequence ID" value="NEN79287.1"/>
    <property type="molecule type" value="Genomic_DNA"/>
</dbReference>
<dbReference type="InterPro" id="IPR026610">
    <property type="entry name" value="Hen1"/>
</dbReference>
<evidence type="ECO:0000256" key="12">
    <source>
        <dbReference type="ARBA" id="ARBA00048418"/>
    </source>
</evidence>
<dbReference type="SUPFAM" id="SSF53335">
    <property type="entry name" value="S-adenosyl-L-methionine-dependent methyltransferases"/>
    <property type="match status" value="1"/>
</dbReference>
<sequence>MLLTVSTTHRPATDLGYLLFKHPDRVQEFEQSFGSATVFYPEATEERCTAALVLDIDPVRLVRSRPRGTPDFSLAQYVNDRPYAASSLLAVAIRRVFSTARSGRCDARPELAATPIPLEVRLPAVPCRPGGEAGRDLLRRIFEPLGWEVEAHDVPLDETLPGWGPSRYLDLTLSGEVVLADALNQLHVLLPALDQAKHYWEAPDEVDKLLRSGGDWLAAHPERDLITRRYLGRRRALAREALTRLDELDGRPGAETTDGEQQEEQAPAWRPLHQLRREAVLDVLDELAAAGATSVVDLGCGGGQLLADVLARPAYAVVAGADVSAVGVLATQRRLRIDERSLRRTPDRQAEALRARISVFQASVTYTDERFAGYDAAVLMEVVEHLDPERLPALERVVFGEARPGAVVVTTPNADYNVRYPDLTGFRHPDHRFEWTRAEFAAWCDGVAARTGYTVERRWVGEVDPELGAPTQLGVFRRG</sequence>
<dbReference type="AlphaFoldDB" id="A0A6P0HM45"/>
<dbReference type="Gene3D" id="3.40.50.150">
    <property type="entry name" value="Vaccinia Virus protein VP39"/>
    <property type="match status" value="1"/>
</dbReference>
<comment type="catalytic activity">
    <reaction evidence="12">
        <text>small RNA 3'-end nucleotide + S-adenosyl-L-methionine = small RNA 3'-end 2'-O-methylnucleotide + S-adenosyl-L-homocysteine + H(+)</text>
        <dbReference type="Rhea" id="RHEA:37887"/>
        <dbReference type="Rhea" id="RHEA-COMP:10415"/>
        <dbReference type="Rhea" id="RHEA-COMP:10416"/>
        <dbReference type="ChEBI" id="CHEBI:15378"/>
        <dbReference type="ChEBI" id="CHEBI:57856"/>
        <dbReference type="ChEBI" id="CHEBI:59789"/>
        <dbReference type="ChEBI" id="CHEBI:74896"/>
        <dbReference type="ChEBI" id="CHEBI:74898"/>
        <dbReference type="EC" id="2.1.1.386"/>
    </reaction>
</comment>
<dbReference type="GO" id="GO:0001510">
    <property type="term" value="P:RNA methylation"/>
    <property type="evidence" value="ECO:0007669"/>
    <property type="project" value="InterPro"/>
</dbReference>
<dbReference type="PANTHER" id="PTHR21404">
    <property type="entry name" value="HEN1"/>
    <property type="match status" value="1"/>
</dbReference>
<organism evidence="15 16">
    <name type="scientific">Nocardioides zeae</name>
    <dbReference type="NCBI Taxonomy" id="1457234"/>
    <lineage>
        <taxon>Bacteria</taxon>
        <taxon>Bacillati</taxon>
        <taxon>Actinomycetota</taxon>
        <taxon>Actinomycetes</taxon>
        <taxon>Propionibacteriales</taxon>
        <taxon>Nocardioidaceae</taxon>
        <taxon>Nocardioides</taxon>
    </lineage>
</organism>
<evidence type="ECO:0000256" key="11">
    <source>
        <dbReference type="ARBA" id="ARBA00035025"/>
    </source>
</evidence>
<dbReference type="Pfam" id="PF12623">
    <property type="entry name" value="Hen1_L"/>
    <property type="match status" value="1"/>
</dbReference>
<protein>
    <recommendedName>
        <fullName evidence="3">Small RNA 2'-O-methyltransferase</fullName>
        <ecNumber evidence="11">2.1.1.386</ecNumber>
    </recommendedName>
</protein>
<evidence type="ECO:0000256" key="8">
    <source>
        <dbReference type="ARBA" id="ARBA00022842"/>
    </source>
</evidence>
<dbReference type="GO" id="GO:0031047">
    <property type="term" value="P:regulatory ncRNA-mediated gene silencing"/>
    <property type="evidence" value="ECO:0007669"/>
    <property type="project" value="UniProtKB-KW"/>
</dbReference>
<evidence type="ECO:0000313" key="15">
    <source>
        <dbReference type="EMBL" id="NEN79287.1"/>
    </source>
</evidence>
<dbReference type="GO" id="GO:0046872">
    <property type="term" value="F:metal ion binding"/>
    <property type="evidence" value="ECO:0007669"/>
    <property type="project" value="UniProtKB-KW"/>
</dbReference>
<keyword evidence="8" id="KW-0460">Magnesium</keyword>
<evidence type="ECO:0000256" key="1">
    <source>
        <dbReference type="ARBA" id="ARBA00001946"/>
    </source>
</evidence>
<dbReference type="InterPro" id="IPR024740">
    <property type="entry name" value="Hen1_N"/>
</dbReference>
<dbReference type="CDD" id="cd02440">
    <property type="entry name" value="AdoMet_MTases"/>
    <property type="match status" value="1"/>
</dbReference>
<evidence type="ECO:0000256" key="9">
    <source>
        <dbReference type="ARBA" id="ARBA00022884"/>
    </source>
</evidence>
<evidence type="ECO:0000256" key="2">
    <source>
        <dbReference type="ARBA" id="ARBA00009026"/>
    </source>
</evidence>
<dbReference type="Proteomes" id="UP000468687">
    <property type="component" value="Unassembled WGS sequence"/>
</dbReference>
<gene>
    <name evidence="15" type="ORF">G3T38_13470</name>
</gene>
<keyword evidence="10" id="KW-0943">RNA-mediated gene silencing</keyword>
<dbReference type="GO" id="GO:0090486">
    <property type="term" value="F:small RNA 2'-O-methyltransferase activity"/>
    <property type="evidence" value="ECO:0007669"/>
    <property type="project" value="UniProtKB-EC"/>
</dbReference>
<name>A0A6P0HM45_9ACTN</name>
<comment type="caution">
    <text evidence="15">The sequence shown here is derived from an EMBL/GenBank/DDBJ whole genome shotgun (WGS) entry which is preliminary data.</text>
</comment>
<evidence type="ECO:0000256" key="3">
    <source>
        <dbReference type="ARBA" id="ARBA00021330"/>
    </source>
</evidence>
<evidence type="ECO:0000313" key="16">
    <source>
        <dbReference type="Proteomes" id="UP000468687"/>
    </source>
</evidence>
<reference evidence="15 16" key="1">
    <citation type="journal article" date="2014" name="Int. J. Syst. Evol. Microbiol.">
        <title>Nocardioides zeae sp. nov., isolated from the stem of Zea mays.</title>
        <authorList>
            <person name="Glaeser S.P."/>
            <person name="McInroy J.A."/>
            <person name="Busse H.J."/>
            <person name="Kampfer P."/>
        </authorList>
    </citation>
    <scope>NUCLEOTIDE SEQUENCE [LARGE SCALE GENOMIC DNA]</scope>
    <source>
        <strain evidence="15 16">JCM 30728</strain>
    </source>
</reference>
<evidence type="ECO:0000256" key="5">
    <source>
        <dbReference type="ARBA" id="ARBA00022679"/>
    </source>
</evidence>
<dbReference type="NCBIfam" id="TIGR04074">
    <property type="entry name" value="bacter_Hen1"/>
    <property type="match status" value="1"/>
</dbReference>
<evidence type="ECO:0000256" key="7">
    <source>
        <dbReference type="ARBA" id="ARBA00022723"/>
    </source>
</evidence>
<dbReference type="EC" id="2.1.1.386" evidence="11"/>
<dbReference type="Pfam" id="PF13489">
    <property type="entry name" value="Methyltransf_23"/>
    <property type="match status" value="1"/>
</dbReference>
<keyword evidence="7" id="KW-0479">Metal-binding</keyword>
<evidence type="ECO:0000256" key="10">
    <source>
        <dbReference type="ARBA" id="ARBA00023158"/>
    </source>
</evidence>
<keyword evidence="16" id="KW-1185">Reference proteome</keyword>
<keyword evidence="4 15" id="KW-0489">Methyltransferase</keyword>
<dbReference type="PANTHER" id="PTHR21404:SF3">
    <property type="entry name" value="SMALL RNA 2'-O-METHYLTRANSFERASE"/>
    <property type="match status" value="1"/>
</dbReference>
<evidence type="ECO:0000256" key="4">
    <source>
        <dbReference type="ARBA" id="ARBA00022603"/>
    </source>
</evidence>
<dbReference type="InterPro" id="IPR024026">
    <property type="entry name" value="3'-RNA_MeTfrase_Hen1_bac"/>
</dbReference>
<keyword evidence="5 15" id="KW-0808">Transferase</keyword>
<evidence type="ECO:0000256" key="13">
    <source>
        <dbReference type="SAM" id="MobiDB-lite"/>
    </source>
</evidence>
<dbReference type="InterPro" id="IPR038546">
    <property type="entry name" value="Hen1_N_sf"/>
</dbReference>
<comment type="cofactor">
    <cofactor evidence="1">
        <name>Mg(2+)</name>
        <dbReference type="ChEBI" id="CHEBI:18420"/>
    </cofactor>
</comment>
<dbReference type="InterPro" id="IPR029063">
    <property type="entry name" value="SAM-dependent_MTases_sf"/>
</dbReference>
<comment type="similarity">
    <text evidence="2">Belongs to the methyltransferase superfamily. HEN1 family.</text>
</comment>
<dbReference type="GO" id="GO:0003723">
    <property type="term" value="F:RNA binding"/>
    <property type="evidence" value="ECO:0007669"/>
    <property type="project" value="UniProtKB-KW"/>
</dbReference>
<proteinExistence type="inferred from homology"/>
<keyword evidence="6" id="KW-0949">S-adenosyl-L-methionine</keyword>
<accession>A0A6P0HM45</accession>
<evidence type="ECO:0000259" key="14">
    <source>
        <dbReference type="Pfam" id="PF12623"/>
    </source>
</evidence>
<keyword evidence="9" id="KW-0694">RNA-binding</keyword>
<feature type="region of interest" description="Disordered" evidence="13">
    <location>
        <begin position="247"/>
        <end position="269"/>
    </location>
</feature>
<feature type="domain" description="Hen1 N-terminal" evidence="14">
    <location>
        <begin position="1"/>
        <end position="245"/>
    </location>
</feature>
<dbReference type="RefSeq" id="WP_163772835.1">
    <property type="nucleotide sequence ID" value="NZ_JAAGXA010000009.1"/>
</dbReference>
<evidence type="ECO:0000256" key="6">
    <source>
        <dbReference type="ARBA" id="ARBA00022691"/>
    </source>
</evidence>